<keyword evidence="4" id="KW-1185">Reference proteome</keyword>
<evidence type="ECO:0000256" key="1">
    <source>
        <dbReference type="SAM" id="MobiDB-lite"/>
    </source>
</evidence>
<evidence type="ECO:0000313" key="4">
    <source>
        <dbReference type="Proteomes" id="UP000326554"/>
    </source>
</evidence>
<proteinExistence type="predicted"/>
<evidence type="ECO:0000259" key="2">
    <source>
        <dbReference type="Pfam" id="PF18932"/>
    </source>
</evidence>
<feature type="domain" description="DUF5681" evidence="2">
    <location>
        <begin position="26"/>
        <end position="85"/>
    </location>
</feature>
<gene>
    <name evidence="3" type="ORF">F3S47_15390</name>
</gene>
<sequence length="154" mass="16571">MRRNQLCRAPADRNNGSTTDRRNPDGTFAPGNPGRPAGARHRITRAVEELLEGEAEGLTRKAVELALDGDTTALRLCLERIAPAKKDAPVQFDLPPMTNAQEAAEAASAVLRAVSEGELTPAEAASVMVLVEGYRKTLEITDIEQRIAALEAKK</sequence>
<evidence type="ECO:0000313" key="3">
    <source>
        <dbReference type="EMBL" id="KAA9006167.1"/>
    </source>
</evidence>
<feature type="region of interest" description="Disordered" evidence="1">
    <location>
        <begin position="1"/>
        <end position="39"/>
    </location>
</feature>
<reference evidence="3 4" key="1">
    <citation type="submission" date="2019-09" db="EMBL/GenBank/DDBJ databases">
        <authorList>
            <person name="Park J.-S."/>
            <person name="Choi H.-J."/>
        </authorList>
    </citation>
    <scope>NUCLEOTIDE SEQUENCE [LARGE SCALE GENOMIC DNA]</scope>
    <source>
        <strain evidence="3 4">176SS1-4</strain>
    </source>
</reference>
<accession>A0A5J5GDQ7</accession>
<comment type="caution">
    <text evidence="3">The sequence shown here is derived from an EMBL/GenBank/DDBJ whole genome shotgun (WGS) entry which is preliminary data.</text>
</comment>
<protein>
    <recommendedName>
        <fullName evidence="2">DUF5681 domain-containing protein</fullName>
    </recommendedName>
</protein>
<dbReference type="Pfam" id="PF18932">
    <property type="entry name" value="DUF5681"/>
    <property type="match status" value="1"/>
</dbReference>
<dbReference type="Proteomes" id="UP000326554">
    <property type="component" value="Unassembled WGS sequence"/>
</dbReference>
<dbReference type="InterPro" id="IPR043736">
    <property type="entry name" value="DUF5681"/>
</dbReference>
<dbReference type="AlphaFoldDB" id="A0A5J5GDQ7"/>
<organism evidence="3 4">
    <name type="scientific">Histidinibacterium aquaticum</name>
    <dbReference type="NCBI Taxonomy" id="2613962"/>
    <lineage>
        <taxon>Bacteria</taxon>
        <taxon>Pseudomonadati</taxon>
        <taxon>Pseudomonadota</taxon>
        <taxon>Alphaproteobacteria</taxon>
        <taxon>Rhodobacterales</taxon>
        <taxon>Paracoccaceae</taxon>
        <taxon>Histidinibacterium</taxon>
    </lineage>
</organism>
<dbReference type="EMBL" id="VYQE01000005">
    <property type="protein sequence ID" value="KAA9006167.1"/>
    <property type="molecule type" value="Genomic_DNA"/>
</dbReference>
<name>A0A5J5GDQ7_9RHOB</name>